<feature type="non-terminal residue" evidence="1">
    <location>
        <position position="18"/>
    </location>
</feature>
<accession>A0A8S2LKV0</accession>
<reference evidence="1" key="1">
    <citation type="submission" date="2021-02" db="EMBL/GenBank/DDBJ databases">
        <authorList>
            <person name="Nowell W R."/>
        </authorList>
    </citation>
    <scope>NUCLEOTIDE SEQUENCE</scope>
</reference>
<dbReference type="Proteomes" id="UP000682733">
    <property type="component" value="Unassembled WGS sequence"/>
</dbReference>
<protein>
    <submittedName>
        <fullName evidence="1">Uncharacterized protein</fullName>
    </submittedName>
</protein>
<proteinExistence type="predicted"/>
<name>A0A8S2LKV0_9BILA</name>
<sequence>MRSSSKCLTRIKSKNAGQ</sequence>
<evidence type="ECO:0000313" key="2">
    <source>
        <dbReference type="Proteomes" id="UP000682733"/>
    </source>
</evidence>
<evidence type="ECO:0000313" key="1">
    <source>
        <dbReference type="EMBL" id="CAF3907094.1"/>
    </source>
</evidence>
<gene>
    <name evidence="1" type="ORF">TMI583_LOCUS20878</name>
</gene>
<organism evidence="1 2">
    <name type="scientific">Didymodactylos carnosus</name>
    <dbReference type="NCBI Taxonomy" id="1234261"/>
    <lineage>
        <taxon>Eukaryota</taxon>
        <taxon>Metazoa</taxon>
        <taxon>Spiralia</taxon>
        <taxon>Gnathifera</taxon>
        <taxon>Rotifera</taxon>
        <taxon>Eurotatoria</taxon>
        <taxon>Bdelloidea</taxon>
        <taxon>Philodinida</taxon>
        <taxon>Philodinidae</taxon>
        <taxon>Didymodactylos</taxon>
    </lineage>
</organism>
<dbReference type="AlphaFoldDB" id="A0A8S2LKV0"/>
<dbReference type="EMBL" id="CAJOBA010020198">
    <property type="protein sequence ID" value="CAF3907094.1"/>
    <property type="molecule type" value="Genomic_DNA"/>
</dbReference>
<comment type="caution">
    <text evidence="1">The sequence shown here is derived from an EMBL/GenBank/DDBJ whole genome shotgun (WGS) entry which is preliminary data.</text>
</comment>